<dbReference type="SUPFAM" id="SSF52540">
    <property type="entry name" value="P-loop containing nucleoside triphosphate hydrolases"/>
    <property type="match status" value="1"/>
</dbReference>
<dbReference type="Proteomes" id="UP001595947">
    <property type="component" value="Unassembled WGS sequence"/>
</dbReference>
<protein>
    <recommendedName>
        <fullName evidence="4">Capsular polysaccharide biosynthesis protein</fullName>
    </recommendedName>
</protein>
<reference evidence="3" key="1">
    <citation type="journal article" date="2019" name="Int. J. Syst. Evol. Microbiol.">
        <title>The Global Catalogue of Microorganisms (GCM) 10K type strain sequencing project: providing services to taxonomists for standard genome sequencing and annotation.</title>
        <authorList>
            <consortium name="The Broad Institute Genomics Platform"/>
            <consortium name="The Broad Institute Genome Sequencing Center for Infectious Disease"/>
            <person name="Wu L."/>
            <person name="Ma J."/>
        </authorList>
    </citation>
    <scope>NUCLEOTIDE SEQUENCE [LARGE SCALE GENOMIC DNA]</scope>
    <source>
        <strain evidence="3">CGMCC 4.7093</strain>
    </source>
</reference>
<comment type="caution">
    <text evidence="2">The sequence shown here is derived from an EMBL/GenBank/DDBJ whole genome shotgun (WGS) entry which is preliminary data.</text>
</comment>
<keyword evidence="1" id="KW-0812">Transmembrane</keyword>
<keyword evidence="3" id="KW-1185">Reference proteome</keyword>
<dbReference type="PANTHER" id="PTHR32309:SF13">
    <property type="entry name" value="FERRIC ENTEROBACTIN TRANSPORT PROTEIN FEPE"/>
    <property type="match status" value="1"/>
</dbReference>
<dbReference type="EMBL" id="JBHSIV010000012">
    <property type="protein sequence ID" value="MFC5063180.1"/>
    <property type="molecule type" value="Genomic_DNA"/>
</dbReference>
<dbReference type="InterPro" id="IPR050445">
    <property type="entry name" value="Bact_polysacc_biosynth/exp"/>
</dbReference>
<keyword evidence="1" id="KW-0472">Membrane</keyword>
<gene>
    <name evidence="2" type="ORF">ACFPBZ_13255</name>
</gene>
<feature type="transmembrane region" description="Helical" evidence="1">
    <location>
        <begin position="7"/>
        <end position="31"/>
    </location>
</feature>
<organism evidence="2 3">
    <name type="scientific">Actinomycetospora atypica</name>
    <dbReference type="NCBI Taxonomy" id="1290095"/>
    <lineage>
        <taxon>Bacteria</taxon>
        <taxon>Bacillati</taxon>
        <taxon>Actinomycetota</taxon>
        <taxon>Actinomycetes</taxon>
        <taxon>Pseudonocardiales</taxon>
        <taxon>Pseudonocardiaceae</taxon>
        <taxon>Actinomycetospora</taxon>
    </lineage>
</organism>
<sequence>MGPAARVVPVAAVLVGVVLGLLAAGLLLWALPARHAVSQTYQVVVAPGVTLAPLDAGVFDDASVLLGGVPRPDELAGSASVTPAGDVLVVRAEGASSDEATVVAGAVGTAAGRRLASADRAGRPVNRPTVTLVGEAVRDEGSRPPPAPVLVGGAVVGLAAGLLVAVVRSRRRGRSPDLPVLGRLPRAARDPAVCGADESAAAAVRAVLAAVRSAVGPTRVVAVVAVEPQSGPVSAAAELATALADAGEQVLLVESGPGSSSSRVRRVADPTPGIREVLSGSAEVARAVRRWERGGIDVLPTGRPGPPLAGADVARVLDALRERYDRIVLDAPGEPGSPAAAELARAADASVWVVRRRVHGPMG</sequence>
<evidence type="ECO:0000313" key="3">
    <source>
        <dbReference type="Proteomes" id="UP001595947"/>
    </source>
</evidence>
<proteinExistence type="predicted"/>
<dbReference type="Gene3D" id="3.40.50.300">
    <property type="entry name" value="P-loop containing nucleotide triphosphate hydrolases"/>
    <property type="match status" value="1"/>
</dbReference>
<dbReference type="InterPro" id="IPR027417">
    <property type="entry name" value="P-loop_NTPase"/>
</dbReference>
<dbReference type="RefSeq" id="WP_378036530.1">
    <property type="nucleotide sequence ID" value="NZ_JBHSIV010000012.1"/>
</dbReference>
<dbReference type="PANTHER" id="PTHR32309">
    <property type="entry name" value="TYROSINE-PROTEIN KINASE"/>
    <property type="match status" value="1"/>
</dbReference>
<evidence type="ECO:0008006" key="4">
    <source>
        <dbReference type="Google" id="ProtNLM"/>
    </source>
</evidence>
<feature type="transmembrane region" description="Helical" evidence="1">
    <location>
        <begin position="147"/>
        <end position="167"/>
    </location>
</feature>
<evidence type="ECO:0000313" key="2">
    <source>
        <dbReference type="EMBL" id="MFC5063180.1"/>
    </source>
</evidence>
<evidence type="ECO:0000256" key="1">
    <source>
        <dbReference type="SAM" id="Phobius"/>
    </source>
</evidence>
<name>A0ABV9YJY3_9PSEU</name>
<keyword evidence="1" id="KW-1133">Transmembrane helix</keyword>
<accession>A0ABV9YJY3</accession>